<reference evidence="2" key="2">
    <citation type="submission" date="2020-09" db="EMBL/GenBank/DDBJ databases">
        <authorList>
            <person name="Sun Q."/>
            <person name="Ohkuma M."/>
        </authorList>
    </citation>
    <scope>NUCLEOTIDE SEQUENCE</scope>
    <source>
        <strain evidence="2">JCM 4125</strain>
    </source>
</reference>
<accession>A0A918HRN7</accession>
<reference evidence="2" key="1">
    <citation type="journal article" date="2014" name="Int. J. Syst. Evol. Microbiol.">
        <title>Complete genome sequence of Corynebacterium casei LMG S-19264T (=DSM 44701T), isolated from a smear-ripened cheese.</title>
        <authorList>
            <consortium name="US DOE Joint Genome Institute (JGI-PGF)"/>
            <person name="Walter F."/>
            <person name="Albersmeier A."/>
            <person name="Kalinowski J."/>
            <person name="Ruckert C."/>
        </authorList>
    </citation>
    <scope>NUCLEOTIDE SEQUENCE</scope>
    <source>
        <strain evidence="2">JCM 4125</strain>
    </source>
</reference>
<comment type="caution">
    <text evidence="2">The sequence shown here is derived from an EMBL/GenBank/DDBJ whole genome shotgun (WGS) entry which is preliminary data.</text>
</comment>
<evidence type="ECO:0000313" key="2">
    <source>
        <dbReference type="EMBL" id="GGT93073.1"/>
    </source>
</evidence>
<dbReference type="InterPro" id="IPR013120">
    <property type="entry name" value="FAR_NAD-bd"/>
</dbReference>
<keyword evidence="3" id="KW-1185">Reference proteome</keyword>
<dbReference type="RefSeq" id="WP_189717846.1">
    <property type="nucleotide sequence ID" value="NZ_BMSA01000042.1"/>
</dbReference>
<sequence length="372" mass="40843">MSDRLNILVTGASGLVGAETTSRLVRAGHHVYGLVHNVGEIVANNGRRVSSAPWTAASARESGVVRLLRGDVTRPRFGLDSETWSSLSASLDRIVHCAAITDFGRPPEIYQQINVTGTVHALELAQENATPFVHVSTAYVCGNRDGVIAENELDVGQRFGNAYEESKMRAELIVRKAAADGLPATVVRPSVVTGTVRSGRVREFKNIYIVLKLLSKGLVSAIPGHFDACVDLVPVDHVAAVLTAATEDFDRARDLTLHAVGAPVRMRDVSDTFAEYPSFHVPRYLDPNTFTPDCLSRVEKKYYERVVSLYDNYFLRRQRFDSAIADRFVRRPSTAGSSYLRRLIDYALKAGYLGSTLPVADRALTPLKVGER</sequence>
<proteinExistence type="predicted"/>
<dbReference type="Pfam" id="PF07993">
    <property type="entry name" value="NAD_binding_4"/>
    <property type="match status" value="1"/>
</dbReference>
<organism evidence="2 3">
    <name type="scientific">Streptomyces phaeofaciens</name>
    <dbReference type="NCBI Taxonomy" id="68254"/>
    <lineage>
        <taxon>Bacteria</taxon>
        <taxon>Bacillati</taxon>
        <taxon>Actinomycetota</taxon>
        <taxon>Actinomycetes</taxon>
        <taxon>Kitasatosporales</taxon>
        <taxon>Streptomycetaceae</taxon>
        <taxon>Streptomyces</taxon>
    </lineage>
</organism>
<dbReference type="Proteomes" id="UP000646776">
    <property type="component" value="Unassembled WGS sequence"/>
</dbReference>
<evidence type="ECO:0000259" key="1">
    <source>
        <dbReference type="Pfam" id="PF07993"/>
    </source>
</evidence>
<evidence type="ECO:0000313" key="3">
    <source>
        <dbReference type="Proteomes" id="UP000646776"/>
    </source>
</evidence>
<dbReference type="Gene3D" id="3.40.50.720">
    <property type="entry name" value="NAD(P)-binding Rossmann-like Domain"/>
    <property type="match status" value="1"/>
</dbReference>
<dbReference type="GO" id="GO:0080019">
    <property type="term" value="F:alcohol-forming very long-chain fatty acyl-CoA reductase activity"/>
    <property type="evidence" value="ECO:0007669"/>
    <property type="project" value="InterPro"/>
</dbReference>
<dbReference type="InterPro" id="IPR026055">
    <property type="entry name" value="FAR"/>
</dbReference>
<name>A0A918HRN7_9ACTN</name>
<protein>
    <recommendedName>
        <fullName evidence="1">Thioester reductase (TE) domain-containing protein</fullName>
    </recommendedName>
</protein>
<dbReference type="EMBL" id="BMSA01000042">
    <property type="protein sequence ID" value="GGT93073.1"/>
    <property type="molecule type" value="Genomic_DNA"/>
</dbReference>
<gene>
    <name evidence="2" type="ORF">GCM10010226_83680</name>
</gene>
<dbReference type="SUPFAM" id="SSF51735">
    <property type="entry name" value="NAD(P)-binding Rossmann-fold domains"/>
    <property type="match status" value="1"/>
</dbReference>
<dbReference type="PANTHER" id="PTHR11011">
    <property type="entry name" value="MALE STERILITY PROTEIN 2-RELATED"/>
    <property type="match status" value="1"/>
</dbReference>
<dbReference type="InterPro" id="IPR036291">
    <property type="entry name" value="NAD(P)-bd_dom_sf"/>
</dbReference>
<feature type="domain" description="Thioester reductase (TE)" evidence="1">
    <location>
        <begin position="9"/>
        <end position="241"/>
    </location>
</feature>
<dbReference type="AlphaFoldDB" id="A0A918HRN7"/>